<proteinExistence type="inferred from homology"/>
<dbReference type="PANTHER" id="PTHR44169">
    <property type="entry name" value="NADPH-DEPENDENT 1-ACYLDIHYDROXYACETONE PHOSPHATE REDUCTASE"/>
    <property type="match status" value="1"/>
</dbReference>
<dbReference type="InterPro" id="IPR036291">
    <property type="entry name" value="NAD(P)-bd_dom_sf"/>
</dbReference>
<dbReference type="InterPro" id="IPR020904">
    <property type="entry name" value="Sc_DH/Rdtase_CS"/>
</dbReference>
<reference evidence="6" key="1">
    <citation type="journal article" date="2021" name="Genome Biol. Evol.">
        <title>The assembled and annotated genome of the fairy-ring fungus Marasmius oreades.</title>
        <authorList>
            <person name="Hiltunen M."/>
            <person name="Ament-Velasquez S.L."/>
            <person name="Johannesson H."/>
        </authorList>
    </citation>
    <scope>NUCLEOTIDE SEQUENCE</scope>
    <source>
        <strain evidence="6">03SP1</strain>
    </source>
</reference>
<organism evidence="6 7">
    <name type="scientific">Marasmius oreades</name>
    <name type="common">fairy-ring Marasmius</name>
    <dbReference type="NCBI Taxonomy" id="181124"/>
    <lineage>
        <taxon>Eukaryota</taxon>
        <taxon>Fungi</taxon>
        <taxon>Dikarya</taxon>
        <taxon>Basidiomycota</taxon>
        <taxon>Agaricomycotina</taxon>
        <taxon>Agaricomycetes</taxon>
        <taxon>Agaricomycetidae</taxon>
        <taxon>Agaricales</taxon>
        <taxon>Marasmiineae</taxon>
        <taxon>Marasmiaceae</taxon>
        <taxon>Marasmius</taxon>
    </lineage>
</organism>
<dbReference type="SUPFAM" id="SSF51735">
    <property type="entry name" value="NAD(P)-binding Rossmann-fold domains"/>
    <property type="match status" value="1"/>
</dbReference>
<dbReference type="PROSITE" id="PS00061">
    <property type="entry name" value="ADH_SHORT"/>
    <property type="match status" value="1"/>
</dbReference>
<dbReference type="GO" id="GO:0004806">
    <property type="term" value="F:triacylglycerol lipase activity"/>
    <property type="evidence" value="ECO:0007669"/>
    <property type="project" value="TreeGrafter"/>
</dbReference>
<evidence type="ECO:0000256" key="5">
    <source>
        <dbReference type="SAM" id="MobiDB-lite"/>
    </source>
</evidence>
<dbReference type="PRINTS" id="PR00081">
    <property type="entry name" value="GDHRDH"/>
</dbReference>
<feature type="compositionally biased region" description="Low complexity" evidence="5">
    <location>
        <begin position="12"/>
        <end position="24"/>
    </location>
</feature>
<keyword evidence="3" id="KW-0560">Oxidoreductase</keyword>
<dbReference type="RefSeq" id="XP_043016394.1">
    <property type="nucleotide sequence ID" value="XM_043147680.1"/>
</dbReference>
<dbReference type="AlphaFoldDB" id="A0A9P7V3Z9"/>
<dbReference type="PRINTS" id="PR00080">
    <property type="entry name" value="SDRFAMILY"/>
</dbReference>
<evidence type="ECO:0000256" key="1">
    <source>
        <dbReference type="ARBA" id="ARBA00006484"/>
    </source>
</evidence>
<dbReference type="GeneID" id="66070795"/>
<dbReference type="Gene3D" id="3.40.50.720">
    <property type="entry name" value="NAD(P)-binding Rossmann-like Domain"/>
    <property type="match status" value="1"/>
</dbReference>
<dbReference type="KEGG" id="more:E1B28_001719"/>
<dbReference type="OrthoDB" id="2102561at2759"/>
<feature type="region of interest" description="Disordered" evidence="5">
    <location>
        <begin position="1"/>
        <end position="35"/>
    </location>
</feature>
<dbReference type="InterPro" id="IPR002347">
    <property type="entry name" value="SDR_fam"/>
</dbReference>
<dbReference type="GO" id="GO:0019433">
    <property type="term" value="P:triglyceride catabolic process"/>
    <property type="evidence" value="ECO:0007669"/>
    <property type="project" value="TreeGrafter"/>
</dbReference>
<evidence type="ECO:0000313" key="7">
    <source>
        <dbReference type="Proteomes" id="UP001049176"/>
    </source>
</evidence>
<comment type="similarity">
    <text evidence="1 4">Belongs to the short-chain dehydrogenases/reductases (SDR) family.</text>
</comment>
<gene>
    <name evidence="6" type="ORF">E1B28_001719</name>
</gene>
<dbReference type="CDD" id="cd05374">
    <property type="entry name" value="17beta-HSD-like_SDR_c"/>
    <property type="match status" value="1"/>
</dbReference>
<dbReference type="GO" id="GO:0005783">
    <property type="term" value="C:endoplasmic reticulum"/>
    <property type="evidence" value="ECO:0007669"/>
    <property type="project" value="TreeGrafter"/>
</dbReference>
<comment type="caution">
    <text evidence="6">The sequence shown here is derived from an EMBL/GenBank/DDBJ whole genome shotgun (WGS) entry which is preliminary data.</text>
</comment>
<evidence type="ECO:0000256" key="3">
    <source>
        <dbReference type="ARBA" id="ARBA00023002"/>
    </source>
</evidence>
<evidence type="ECO:0000256" key="4">
    <source>
        <dbReference type="RuleBase" id="RU000363"/>
    </source>
</evidence>
<evidence type="ECO:0000313" key="6">
    <source>
        <dbReference type="EMBL" id="KAG7099924.1"/>
    </source>
</evidence>
<evidence type="ECO:0008006" key="8">
    <source>
        <dbReference type="Google" id="ProtNLM"/>
    </source>
</evidence>
<accession>A0A9P7V3Z9</accession>
<dbReference type="PANTHER" id="PTHR44169:SF6">
    <property type="entry name" value="NADPH-DEPENDENT 1-ACYLDIHYDROXYACETONE PHOSPHATE REDUCTASE"/>
    <property type="match status" value="1"/>
</dbReference>
<keyword evidence="7" id="KW-1185">Reference proteome</keyword>
<dbReference type="Proteomes" id="UP001049176">
    <property type="component" value="Chromosome 1"/>
</dbReference>
<dbReference type="Pfam" id="PF00106">
    <property type="entry name" value="adh_short"/>
    <property type="match status" value="1"/>
</dbReference>
<evidence type="ECO:0000256" key="2">
    <source>
        <dbReference type="ARBA" id="ARBA00022857"/>
    </source>
</evidence>
<dbReference type="GO" id="GO:0000140">
    <property type="term" value="F:acylglycerone-phosphate reductase (NADP+) activity"/>
    <property type="evidence" value="ECO:0007669"/>
    <property type="project" value="TreeGrafter"/>
</dbReference>
<sequence>MMGGKWELTGHSPPSSTPSTTTSPNHPMSPKSILITGSSAGGLGGELAKQFHARGFFVIATARNLDSMQELTALGITTLQQDVIDEKSIQVIKAKVTELTDGKLDILINNAGVSYPYAAADISLQTARAVYEVNLFSVMAMVQAFLPLLIASGDARIVNMGSTAAVAPVPFGCVYNSSKAALHSYSDTLRIELAPFNIKVITIVPGLFTSNLTKPWHRVPEGSIYTPIAQQYKERRIEKFTDGAMPRDEITRNIIDQVLKSSPRAWYWDGTNSWLIWFLGTFGGRKAFDGILSRKFGLADLAQIRQAEQTKRSA</sequence>
<protein>
    <recommendedName>
        <fullName evidence="8">NAD(P)-binding protein</fullName>
    </recommendedName>
</protein>
<name>A0A9P7V3Z9_9AGAR</name>
<dbReference type="GO" id="GO:0005811">
    <property type="term" value="C:lipid droplet"/>
    <property type="evidence" value="ECO:0007669"/>
    <property type="project" value="TreeGrafter"/>
</dbReference>
<dbReference type="EMBL" id="CM032181">
    <property type="protein sequence ID" value="KAG7099924.1"/>
    <property type="molecule type" value="Genomic_DNA"/>
</dbReference>
<keyword evidence="2" id="KW-0521">NADP</keyword>
<dbReference type="GO" id="GO:0006654">
    <property type="term" value="P:phosphatidic acid biosynthetic process"/>
    <property type="evidence" value="ECO:0007669"/>
    <property type="project" value="TreeGrafter"/>
</dbReference>